<dbReference type="GO" id="GO:0003677">
    <property type="term" value="F:DNA binding"/>
    <property type="evidence" value="ECO:0007669"/>
    <property type="project" value="InterPro"/>
</dbReference>
<evidence type="ECO:0000256" key="1">
    <source>
        <dbReference type="ARBA" id="ARBA00022670"/>
    </source>
</evidence>
<feature type="domain" description="HTH cro/C1-type" evidence="3">
    <location>
        <begin position="71"/>
        <end position="108"/>
    </location>
</feature>
<reference evidence="4 5" key="1">
    <citation type="submission" date="2014-02" db="EMBL/GenBank/DDBJ databases">
        <title>Comparative genomics and transcriptomics to identify genetic mechanisms underlying the emergence of carbapenem resistant Acinetobacter baumannii (CRAb).</title>
        <authorList>
            <person name="Harris A.D."/>
            <person name="Johnson K.J."/>
            <person name="George J."/>
            <person name="Shefchek K."/>
            <person name="Daugherty S.C."/>
            <person name="Parankush S."/>
            <person name="Sadzewicz L."/>
            <person name="Tallon L."/>
            <person name="Sengamalay N."/>
            <person name="Hazen T.H."/>
            <person name="Rasko D.A."/>
        </authorList>
    </citation>
    <scope>NUCLEOTIDE SEQUENCE [LARGE SCALE GENOMIC DNA]</scope>
    <source>
        <strain evidence="4 5">1295743</strain>
    </source>
</reference>
<dbReference type="InterPro" id="IPR015927">
    <property type="entry name" value="Peptidase_S24_S26A/B/C"/>
</dbReference>
<dbReference type="InterPro" id="IPR010982">
    <property type="entry name" value="Lambda_DNA-bd_dom_sf"/>
</dbReference>
<dbReference type="PATRIC" id="fig|1310613.3.peg.583"/>
<dbReference type="SUPFAM" id="SSF47413">
    <property type="entry name" value="lambda repressor-like DNA-binding domains"/>
    <property type="match status" value="1"/>
</dbReference>
<dbReference type="PROSITE" id="PS50943">
    <property type="entry name" value="HTH_CROC1"/>
    <property type="match status" value="1"/>
</dbReference>
<dbReference type="PROSITE" id="PS00501">
    <property type="entry name" value="SPASE_I_1"/>
    <property type="match status" value="1"/>
</dbReference>
<dbReference type="Proteomes" id="UP000020595">
    <property type="component" value="Unassembled WGS sequence"/>
</dbReference>
<dbReference type="InterPro" id="IPR001387">
    <property type="entry name" value="Cro/C1-type_HTH"/>
</dbReference>
<organism evidence="4 5">
    <name type="scientific">Acinetobacter baumannii (strain 1295743)</name>
    <dbReference type="NCBI Taxonomy" id="1310613"/>
    <lineage>
        <taxon>Bacteria</taxon>
        <taxon>Pseudomonadati</taxon>
        <taxon>Pseudomonadota</taxon>
        <taxon>Gammaproteobacteria</taxon>
        <taxon>Moraxellales</taxon>
        <taxon>Moraxellaceae</taxon>
        <taxon>Acinetobacter</taxon>
        <taxon>Acinetobacter calcoaceticus/baumannii complex</taxon>
    </lineage>
</organism>
<dbReference type="PANTHER" id="PTHR33516">
    <property type="entry name" value="LEXA REPRESSOR"/>
    <property type="match status" value="1"/>
</dbReference>
<dbReference type="AlphaFoldDB" id="A0A009ITR5"/>
<dbReference type="EMBL" id="JEWH01000004">
    <property type="protein sequence ID" value="EXB07223.1"/>
    <property type="molecule type" value="Genomic_DNA"/>
</dbReference>
<keyword evidence="1" id="KW-0645">Protease</keyword>
<dbReference type="RefSeq" id="WP_031946637.1">
    <property type="nucleotide sequence ID" value="NZ_JEWH01000004.1"/>
</dbReference>
<dbReference type="Gene3D" id="2.10.109.10">
    <property type="entry name" value="Umud Fragment, subunit A"/>
    <property type="match status" value="1"/>
</dbReference>
<dbReference type="CDD" id="cd06529">
    <property type="entry name" value="S24_LexA-like"/>
    <property type="match status" value="1"/>
</dbReference>
<evidence type="ECO:0000259" key="3">
    <source>
        <dbReference type="PROSITE" id="PS50943"/>
    </source>
</evidence>
<dbReference type="InterPro" id="IPR050077">
    <property type="entry name" value="LexA_repressor"/>
</dbReference>
<keyword evidence="2" id="KW-0378">Hydrolase</keyword>
<accession>A0A009ITR5</accession>
<evidence type="ECO:0000256" key="2">
    <source>
        <dbReference type="ARBA" id="ARBA00022801"/>
    </source>
</evidence>
<dbReference type="Gene3D" id="1.10.260.40">
    <property type="entry name" value="lambda repressor-like DNA-binding domains"/>
    <property type="match status" value="1"/>
</dbReference>
<dbReference type="GO" id="GO:0004252">
    <property type="term" value="F:serine-type endopeptidase activity"/>
    <property type="evidence" value="ECO:0007669"/>
    <property type="project" value="InterPro"/>
</dbReference>
<dbReference type="PANTHER" id="PTHR33516:SF2">
    <property type="entry name" value="LEXA REPRESSOR-RELATED"/>
    <property type="match status" value="1"/>
</dbReference>
<name>A0A009ITR5_ACIB9</name>
<protein>
    <submittedName>
        <fullName evidence="4">Helix-turn-helix family protein</fullName>
    </submittedName>
</protein>
<dbReference type="Pfam" id="PF01381">
    <property type="entry name" value="HTH_3"/>
    <property type="match status" value="1"/>
</dbReference>
<dbReference type="SMART" id="SM00530">
    <property type="entry name" value="HTH_XRE"/>
    <property type="match status" value="1"/>
</dbReference>
<evidence type="ECO:0000313" key="5">
    <source>
        <dbReference type="Proteomes" id="UP000020595"/>
    </source>
</evidence>
<dbReference type="SUPFAM" id="SSF51306">
    <property type="entry name" value="LexA/Signal peptidase"/>
    <property type="match status" value="1"/>
</dbReference>
<comment type="caution">
    <text evidence="4">The sequence shown here is derived from an EMBL/GenBank/DDBJ whole genome shotgun (WGS) entry which is preliminary data.</text>
</comment>
<dbReference type="InterPro" id="IPR039418">
    <property type="entry name" value="LexA-like"/>
</dbReference>
<dbReference type="GO" id="GO:0006508">
    <property type="term" value="P:proteolysis"/>
    <property type="evidence" value="ECO:0007669"/>
    <property type="project" value="UniProtKB-KW"/>
</dbReference>
<evidence type="ECO:0000313" key="4">
    <source>
        <dbReference type="EMBL" id="EXB07223.1"/>
    </source>
</evidence>
<dbReference type="InterPro" id="IPR019756">
    <property type="entry name" value="Pept_S26A_signal_pept_1_Ser-AS"/>
</dbReference>
<gene>
    <name evidence="4" type="ORF">J512_0609</name>
</gene>
<dbReference type="InterPro" id="IPR036286">
    <property type="entry name" value="LexA/Signal_pep-like_sf"/>
</dbReference>
<dbReference type="Pfam" id="PF00717">
    <property type="entry name" value="Peptidase_S24"/>
    <property type="match status" value="1"/>
</dbReference>
<sequence>MTPKNLLKVERNILPKIELVQLKIDSKILPTVEKKPILMDDAKYKDFADRLNALMKAKDSPIKTINELKNAIGVSYEMARRYTLGSAKPRIEKLQTLADIFGVEISYLDHGTKLDNNIDLSDKVGFEGRRVPVISWVAAGSFTPIETVLKDTEIEEYLPPNKRCGKNGYALKVVGYSMAPTFLPGDRIYVNPDIQTFDLKTDDLVIVACAGDSEATFKKLIIEGEGTSKFLEPLNPDWPDKIIKLSEDCRLVGKVVGLYRDIY</sequence>
<dbReference type="CDD" id="cd00093">
    <property type="entry name" value="HTH_XRE"/>
    <property type="match status" value="1"/>
</dbReference>
<dbReference type="GO" id="GO:0016020">
    <property type="term" value="C:membrane"/>
    <property type="evidence" value="ECO:0007669"/>
    <property type="project" value="InterPro"/>
</dbReference>
<proteinExistence type="predicted"/>